<proteinExistence type="predicted"/>
<dbReference type="RefSeq" id="WP_169605147.1">
    <property type="nucleotide sequence ID" value="NZ_CP051481.1"/>
</dbReference>
<accession>A0A858U8R2</accession>
<sequence>MLHPSITISNLNENYKQIKNQQMLDCIDFAKNQNHDFFQSYNHVIKYLKYFSKFLPFDLTNQWLLFKQNKEADEFKKFDEWKKLGKIIKKGSKASYLIEYLSKPYIVDNNDADAECVPYTSATKIDKEKLQNGSIRIVKRKTLSFVPYFGDNQLKNPKIKTNDKVTINLIDWTTEILNSLKYNITYHVSDYNGLSIKDDVKSIWIFIKDESYKELMLMRALVRVLLSMDKYEAILENTNLEEEMVSFLVMEALNKNVYMYEFNDVEYLSKILNEVDKEKFITSILNIAKTIYKKITI</sequence>
<gene>
    <name evidence="1" type="ORF">HGG69_02110</name>
</gene>
<dbReference type="EMBL" id="CP051481">
    <property type="protein sequence ID" value="QJG67096.1"/>
    <property type="molecule type" value="Genomic_DNA"/>
</dbReference>
<reference evidence="1 2" key="1">
    <citation type="submission" date="2020-04" db="EMBL/GenBank/DDBJ databases">
        <title>Novel Mycoplasma species detected in Phocoena phocoena (harbor porpoise) from the USA.</title>
        <authorList>
            <person name="Volokhov D.V."/>
        </authorList>
    </citation>
    <scope>NUCLEOTIDE SEQUENCE [LARGE SCALE GENOMIC DNA]</scope>
    <source>
        <strain evidence="1 2">Phocoena C-264-GEN</strain>
    </source>
</reference>
<keyword evidence="2" id="KW-1185">Reference proteome</keyword>
<dbReference type="AlphaFoldDB" id="A0A858U8R2"/>
<organism evidence="1 2">
    <name type="scientific">Mycoplasma phocoenae</name>
    <dbReference type="NCBI Taxonomy" id="754517"/>
    <lineage>
        <taxon>Bacteria</taxon>
        <taxon>Bacillati</taxon>
        <taxon>Mycoplasmatota</taxon>
        <taxon>Mollicutes</taxon>
        <taxon>Mycoplasmataceae</taxon>
        <taxon>Mycoplasma</taxon>
    </lineage>
</organism>
<name>A0A858U8R2_9MOLU</name>
<dbReference type="KEGG" id="mphe:HGG69_02110"/>
<evidence type="ECO:0000313" key="1">
    <source>
        <dbReference type="EMBL" id="QJG67096.1"/>
    </source>
</evidence>
<dbReference type="Proteomes" id="UP000501060">
    <property type="component" value="Chromosome"/>
</dbReference>
<evidence type="ECO:0000313" key="2">
    <source>
        <dbReference type="Proteomes" id="UP000501060"/>
    </source>
</evidence>
<protein>
    <submittedName>
        <fullName evidence="1">Uncharacterized protein</fullName>
    </submittedName>
</protein>